<dbReference type="OrthoDB" id="5238363at2759"/>
<organism evidence="2 3">
    <name type="scientific">Macrophomina phaseolina (strain MS6)</name>
    <name type="common">Charcoal rot fungus</name>
    <dbReference type="NCBI Taxonomy" id="1126212"/>
    <lineage>
        <taxon>Eukaryota</taxon>
        <taxon>Fungi</taxon>
        <taxon>Dikarya</taxon>
        <taxon>Ascomycota</taxon>
        <taxon>Pezizomycotina</taxon>
        <taxon>Dothideomycetes</taxon>
        <taxon>Dothideomycetes incertae sedis</taxon>
        <taxon>Botryosphaeriales</taxon>
        <taxon>Botryosphaeriaceae</taxon>
        <taxon>Macrophomina</taxon>
    </lineage>
</organism>
<dbReference type="Proteomes" id="UP000007129">
    <property type="component" value="Unassembled WGS sequence"/>
</dbReference>
<evidence type="ECO:0000313" key="2">
    <source>
        <dbReference type="EMBL" id="EKG18068.1"/>
    </source>
</evidence>
<comment type="caution">
    <text evidence="2">The sequence shown here is derived from an EMBL/GenBank/DDBJ whole genome shotgun (WGS) entry which is preliminary data.</text>
</comment>
<feature type="region of interest" description="Disordered" evidence="1">
    <location>
        <begin position="152"/>
        <end position="193"/>
    </location>
</feature>
<dbReference type="STRING" id="1126212.K2RTK6"/>
<sequence>MSGVPRLPFKPQLRWLPGKKPTTFTTHFSEKHRASLTAQVILNDRSNPRHYMIKRKYDEKERNGLWWAPTVTLAVSPKRTVRSWCTRRLRSAFKEELEARGLNDLGQRKTASGPAAFWGTLIMYANVHLVTAKYSKVREEAGWTLDALLAAFKPPQKSQPPNAGGGKPQMQHPGGASRGVASKGKGNPPRRQQ</sequence>
<dbReference type="VEuPathDB" id="FungiDB:MPH_04758"/>
<dbReference type="eggNOG" id="ENOG502T1M6">
    <property type="taxonomic scope" value="Eukaryota"/>
</dbReference>
<proteinExistence type="predicted"/>
<protein>
    <submittedName>
        <fullName evidence="2">Uncharacterized protein</fullName>
    </submittedName>
</protein>
<evidence type="ECO:0000313" key="3">
    <source>
        <dbReference type="Proteomes" id="UP000007129"/>
    </source>
</evidence>
<dbReference type="InParanoid" id="K2RTK6"/>
<evidence type="ECO:0000256" key="1">
    <source>
        <dbReference type="SAM" id="MobiDB-lite"/>
    </source>
</evidence>
<gene>
    <name evidence="2" type="ORF">MPH_04758</name>
</gene>
<reference evidence="2 3" key="1">
    <citation type="journal article" date="2012" name="BMC Genomics">
        <title>Tools to kill: Genome of one of the most destructive plant pathogenic fungi Macrophomina phaseolina.</title>
        <authorList>
            <person name="Islam M.S."/>
            <person name="Haque M.S."/>
            <person name="Islam M.M."/>
            <person name="Emdad E.M."/>
            <person name="Halim A."/>
            <person name="Hossen Q.M.M."/>
            <person name="Hossain M.Z."/>
            <person name="Ahmed B."/>
            <person name="Rahim S."/>
            <person name="Rahman M.S."/>
            <person name="Alam M.M."/>
            <person name="Hou S."/>
            <person name="Wan X."/>
            <person name="Saito J.A."/>
            <person name="Alam M."/>
        </authorList>
    </citation>
    <scope>NUCLEOTIDE SEQUENCE [LARGE SCALE GENOMIC DNA]</scope>
    <source>
        <strain evidence="2 3">MS6</strain>
    </source>
</reference>
<dbReference type="HOGENOM" id="CLU_1342915_0_0_1"/>
<accession>K2RTK6</accession>
<name>K2RTK6_MACPH</name>
<dbReference type="EMBL" id="AHHD01000218">
    <property type="protein sequence ID" value="EKG18068.1"/>
    <property type="molecule type" value="Genomic_DNA"/>
</dbReference>
<dbReference type="AlphaFoldDB" id="K2RTK6"/>